<accession>A0A3G6JBQ6</accession>
<sequence length="185" mass="20597">MSDTAANANQPGWFTRLSQAFGLHREPPLERGLRMIGQRLGLDDTLQEHSMTAARFHVSPTAEMARTIYYAPDMDGQADPGEIVWVRLPTPAGATAAEERPLLVIGRARQSILALAISASEAHEHDDNWQEIGAGAWDERGRVCFVRLDVTIEVPESAIRRQGAIIPKRRFDRVAGRLRRSYGWG</sequence>
<protein>
    <submittedName>
        <fullName evidence="1">PemK-like protein</fullName>
    </submittedName>
</protein>
<dbReference type="InterPro" id="IPR003477">
    <property type="entry name" value="PemK-like"/>
</dbReference>
<keyword evidence="2" id="KW-1185">Reference proteome</keyword>
<dbReference type="KEGG" id="ccho:CCHOA_08555"/>
<dbReference type="RefSeq" id="WP_164472425.1">
    <property type="nucleotide sequence ID" value="NZ_CP033896.1"/>
</dbReference>
<dbReference type="EMBL" id="CP033896">
    <property type="protein sequence ID" value="AZA14100.1"/>
    <property type="molecule type" value="Genomic_DNA"/>
</dbReference>
<dbReference type="AlphaFoldDB" id="A0A3G6JBQ6"/>
<evidence type="ECO:0000313" key="2">
    <source>
        <dbReference type="Proteomes" id="UP000269019"/>
    </source>
</evidence>
<dbReference type="GO" id="GO:0003677">
    <property type="term" value="F:DNA binding"/>
    <property type="evidence" value="ECO:0007669"/>
    <property type="project" value="InterPro"/>
</dbReference>
<gene>
    <name evidence="1" type="ORF">CCHOA_08555</name>
</gene>
<dbReference type="Pfam" id="PF02452">
    <property type="entry name" value="PemK_toxin"/>
    <property type="match status" value="1"/>
</dbReference>
<proteinExistence type="predicted"/>
<organism evidence="1 2">
    <name type="scientific">Corynebacterium choanae</name>
    <dbReference type="NCBI Taxonomy" id="1862358"/>
    <lineage>
        <taxon>Bacteria</taxon>
        <taxon>Bacillati</taxon>
        <taxon>Actinomycetota</taxon>
        <taxon>Actinomycetes</taxon>
        <taxon>Mycobacteriales</taxon>
        <taxon>Corynebacteriaceae</taxon>
        <taxon>Corynebacterium</taxon>
    </lineage>
</organism>
<dbReference type="Proteomes" id="UP000269019">
    <property type="component" value="Chromosome"/>
</dbReference>
<evidence type="ECO:0000313" key="1">
    <source>
        <dbReference type="EMBL" id="AZA14100.1"/>
    </source>
</evidence>
<name>A0A3G6JBQ6_9CORY</name>
<reference evidence="1 2" key="1">
    <citation type="submission" date="2018-11" db="EMBL/GenBank/DDBJ databases">
        <authorList>
            <person name="Kleinhagauer T."/>
            <person name="Glaeser S.P."/>
            <person name="Spergser J."/>
            <person name="Ruckert C."/>
            <person name="Kaempfer P."/>
            <person name="Busse H.-J."/>
        </authorList>
    </citation>
    <scope>NUCLEOTIDE SEQUENCE [LARGE SCALE GENOMIC DNA]</scope>
    <source>
        <strain evidence="1 2">200CH</strain>
    </source>
</reference>
<dbReference type="SUPFAM" id="SSF50118">
    <property type="entry name" value="Cell growth inhibitor/plasmid maintenance toxic component"/>
    <property type="match status" value="1"/>
</dbReference>